<feature type="non-terminal residue" evidence="1">
    <location>
        <position position="65"/>
    </location>
</feature>
<name>A0A2H0KP51_9BACT</name>
<gene>
    <name evidence="1" type="ORF">COV86_04475</name>
</gene>
<sequence length="65" mass="7067">TKAGEPIFQKAGAGNEKISVMVDGHKQEMIMPSEMAGEWVQNDPLINKTASEVIQWLTGAKILKA</sequence>
<proteinExistence type="predicted"/>
<feature type="non-terminal residue" evidence="1">
    <location>
        <position position="1"/>
    </location>
</feature>
<evidence type="ECO:0000313" key="1">
    <source>
        <dbReference type="EMBL" id="PIQ72164.1"/>
    </source>
</evidence>
<dbReference type="Proteomes" id="UP000229570">
    <property type="component" value="Unassembled WGS sequence"/>
</dbReference>
<dbReference type="AlphaFoldDB" id="A0A2H0KP51"/>
<evidence type="ECO:0000313" key="2">
    <source>
        <dbReference type="Proteomes" id="UP000229570"/>
    </source>
</evidence>
<dbReference type="EMBL" id="PCVL01000069">
    <property type="protein sequence ID" value="PIQ72164.1"/>
    <property type="molecule type" value="Genomic_DNA"/>
</dbReference>
<comment type="caution">
    <text evidence="1">The sequence shown here is derived from an EMBL/GenBank/DDBJ whole genome shotgun (WGS) entry which is preliminary data.</text>
</comment>
<accession>A0A2H0KP51</accession>
<reference evidence="1 2" key="1">
    <citation type="submission" date="2017-09" db="EMBL/GenBank/DDBJ databases">
        <title>Depth-based differentiation of microbial function through sediment-hosted aquifers and enrichment of novel symbionts in the deep terrestrial subsurface.</title>
        <authorList>
            <person name="Probst A.J."/>
            <person name="Ladd B."/>
            <person name="Jarett J.K."/>
            <person name="Geller-Mcgrath D.E."/>
            <person name="Sieber C.M."/>
            <person name="Emerson J.B."/>
            <person name="Anantharaman K."/>
            <person name="Thomas B.C."/>
            <person name="Malmstrom R."/>
            <person name="Stieglmeier M."/>
            <person name="Klingl A."/>
            <person name="Woyke T."/>
            <person name="Ryan C.M."/>
            <person name="Banfield J.F."/>
        </authorList>
    </citation>
    <scope>NUCLEOTIDE SEQUENCE [LARGE SCALE GENOMIC DNA]</scope>
    <source>
        <strain evidence="1">CG11_big_fil_rev_8_21_14_0_20_35_14</strain>
    </source>
</reference>
<protein>
    <submittedName>
        <fullName evidence="1">Uncharacterized protein</fullName>
    </submittedName>
</protein>
<organism evidence="1 2">
    <name type="scientific">Candidatus Roizmanbacteria bacterium CG11_big_fil_rev_8_21_14_0_20_35_14</name>
    <dbReference type="NCBI Taxonomy" id="1974855"/>
    <lineage>
        <taxon>Bacteria</taxon>
        <taxon>Candidatus Roizmaniibacteriota</taxon>
    </lineage>
</organism>